<dbReference type="GO" id="GO:0030975">
    <property type="term" value="F:thiamine binding"/>
    <property type="evidence" value="ECO:0007669"/>
    <property type="project" value="TreeGrafter"/>
</dbReference>
<dbReference type="GO" id="GO:0030288">
    <property type="term" value="C:outer membrane-bounded periplasmic space"/>
    <property type="evidence" value="ECO:0007669"/>
    <property type="project" value="TreeGrafter"/>
</dbReference>
<dbReference type="PIRSF" id="PIRSF002825">
    <property type="entry name" value="CfbpA"/>
    <property type="match status" value="1"/>
</dbReference>
<dbReference type="EMBL" id="FZOB01000007">
    <property type="protein sequence ID" value="SNR79651.1"/>
    <property type="molecule type" value="Genomic_DNA"/>
</dbReference>
<evidence type="ECO:0000313" key="5">
    <source>
        <dbReference type="Proteomes" id="UP000198405"/>
    </source>
</evidence>
<dbReference type="Proteomes" id="UP000198405">
    <property type="component" value="Unassembled WGS sequence"/>
</dbReference>
<evidence type="ECO:0000256" key="3">
    <source>
        <dbReference type="SAM" id="SignalP"/>
    </source>
</evidence>
<gene>
    <name evidence="4" type="ORF">SAMN06265340_10732</name>
</gene>
<keyword evidence="1 3" id="KW-0732">Signal</keyword>
<sequence length="356" mass="39915">MKKSKFLKFAFIPTVAIALSGCFNNNQNVQKEETKKPEVTQEKKQLSGTINFYTSLPKTIALEIADRYHQKHPEITVNVYRSGASKIMAKLGAEIEAGKVMADVVWLADPGNTIFLKNKGVLLKYTPENAEKVAFKDKDGYYFAGRFIAPVIAFNTGIVKNPPKSFKVISEKEYRDTLPSPWNRAKGWCAIPNPLYSGSALAFAYGMYKLYGWDYFRRLKNNGVVVLKSNGSVKNGILQGENPVGVTLDYMVRQQKAKGMNIDYLYPEDGTALIPSPIAVLKTTKNPEVSKDFENFLLSKEVQTLLADNYIIPARSDISSDKVPSIDSIKKINVDWDKVSGNLEEIRNKFSQIMLK</sequence>
<dbReference type="AlphaFoldDB" id="A0A238Z9P0"/>
<name>A0A238Z9P0_9BACT</name>
<feature type="chain" id="PRO_5012398876" evidence="3">
    <location>
        <begin position="19"/>
        <end position="356"/>
    </location>
</feature>
<dbReference type="GO" id="GO:0046872">
    <property type="term" value="F:metal ion binding"/>
    <property type="evidence" value="ECO:0007669"/>
    <property type="project" value="UniProtKB-KW"/>
</dbReference>
<organism evidence="4 5">
    <name type="scientific">Desulfurobacterium atlanticum</name>
    <dbReference type="NCBI Taxonomy" id="240169"/>
    <lineage>
        <taxon>Bacteria</taxon>
        <taxon>Pseudomonadati</taxon>
        <taxon>Aquificota</taxon>
        <taxon>Aquificia</taxon>
        <taxon>Desulfurobacteriales</taxon>
        <taxon>Desulfurobacteriaceae</taxon>
        <taxon>Desulfurobacterium</taxon>
    </lineage>
</organism>
<evidence type="ECO:0000256" key="2">
    <source>
        <dbReference type="PIRSR" id="PIRSR002825-1"/>
    </source>
</evidence>
<keyword evidence="2" id="KW-0408">Iron</keyword>
<dbReference type="Gene3D" id="3.40.190.10">
    <property type="entry name" value="Periplasmic binding protein-like II"/>
    <property type="match status" value="2"/>
</dbReference>
<feature type="signal peptide" evidence="3">
    <location>
        <begin position="1"/>
        <end position="18"/>
    </location>
</feature>
<evidence type="ECO:0000313" key="4">
    <source>
        <dbReference type="EMBL" id="SNR79651.1"/>
    </source>
</evidence>
<feature type="binding site" evidence="2">
    <location>
        <position position="250"/>
    </location>
    <ligand>
        <name>Fe cation</name>
        <dbReference type="ChEBI" id="CHEBI:24875"/>
    </ligand>
</feature>
<dbReference type="PANTHER" id="PTHR30006:SF2">
    <property type="entry name" value="ABC TRANSPORTER SUBSTRATE-BINDING PROTEIN"/>
    <property type="match status" value="1"/>
</dbReference>
<dbReference type="GO" id="GO:0015888">
    <property type="term" value="P:thiamine transport"/>
    <property type="evidence" value="ECO:0007669"/>
    <property type="project" value="TreeGrafter"/>
</dbReference>
<dbReference type="PROSITE" id="PS51257">
    <property type="entry name" value="PROKAR_LIPOPROTEIN"/>
    <property type="match status" value="1"/>
</dbReference>
<dbReference type="SUPFAM" id="SSF53850">
    <property type="entry name" value="Periplasmic binding protein-like II"/>
    <property type="match status" value="1"/>
</dbReference>
<dbReference type="RefSeq" id="WP_089323158.1">
    <property type="nucleotide sequence ID" value="NZ_FZOB01000007.1"/>
</dbReference>
<dbReference type="Pfam" id="PF13343">
    <property type="entry name" value="SBP_bac_6"/>
    <property type="match status" value="1"/>
</dbReference>
<proteinExistence type="predicted"/>
<protein>
    <submittedName>
        <fullName evidence="4">Iron(III) transport system substrate-binding protein</fullName>
    </submittedName>
</protein>
<keyword evidence="5" id="KW-1185">Reference proteome</keyword>
<dbReference type="PANTHER" id="PTHR30006">
    <property type="entry name" value="THIAMINE-BINDING PERIPLASMIC PROTEIN-RELATED"/>
    <property type="match status" value="1"/>
</dbReference>
<dbReference type="GO" id="GO:0030976">
    <property type="term" value="F:thiamine pyrophosphate binding"/>
    <property type="evidence" value="ECO:0007669"/>
    <property type="project" value="TreeGrafter"/>
</dbReference>
<reference evidence="5" key="1">
    <citation type="submission" date="2017-06" db="EMBL/GenBank/DDBJ databases">
        <authorList>
            <person name="Varghese N."/>
            <person name="Submissions S."/>
        </authorList>
    </citation>
    <scope>NUCLEOTIDE SEQUENCE [LARGE SCALE GENOMIC DNA]</scope>
    <source>
        <strain evidence="5">DSM 15668</strain>
    </source>
</reference>
<dbReference type="CDD" id="cd13547">
    <property type="entry name" value="PBP2_Fbp_like_2"/>
    <property type="match status" value="1"/>
</dbReference>
<accession>A0A238Z9P0</accession>
<dbReference type="InterPro" id="IPR026045">
    <property type="entry name" value="Ferric-bd"/>
</dbReference>
<evidence type="ECO:0000256" key="1">
    <source>
        <dbReference type="ARBA" id="ARBA00022729"/>
    </source>
</evidence>
<dbReference type="OrthoDB" id="179400at2"/>
<keyword evidence="2" id="KW-0479">Metal-binding</keyword>